<proteinExistence type="predicted"/>
<feature type="region of interest" description="Disordered" evidence="1">
    <location>
        <begin position="31"/>
        <end position="51"/>
    </location>
</feature>
<protein>
    <submittedName>
        <fullName evidence="3">Uncharacterized protein</fullName>
    </submittedName>
</protein>
<keyword evidence="4" id="KW-1185">Reference proteome</keyword>
<dbReference type="OrthoDB" id="10331092at2759"/>
<organism evidence="3 4">
    <name type="scientific">Opisthorchis felineus</name>
    <dbReference type="NCBI Taxonomy" id="147828"/>
    <lineage>
        <taxon>Eukaryota</taxon>
        <taxon>Metazoa</taxon>
        <taxon>Spiralia</taxon>
        <taxon>Lophotrochozoa</taxon>
        <taxon>Platyhelminthes</taxon>
        <taxon>Trematoda</taxon>
        <taxon>Digenea</taxon>
        <taxon>Opisthorchiida</taxon>
        <taxon>Opisthorchiata</taxon>
        <taxon>Opisthorchiidae</taxon>
        <taxon>Opisthorchis</taxon>
    </lineage>
</organism>
<reference evidence="3 4" key="1">
    <citation type="journal article" date="2019" name="BMC Genomics">
        <title>New insights from Opisthorchis felineus genome: update on genomics of the epidemiologically important liver flukes.</title>
        <authorList>
            <person name="Ershov N.I."/>
            <person name="Mordvinov V.A."/>
            <person name="Prokhortchouk E.B."/>
            <person name="Pakharukova M.Y."/>
            <person name="Gunbin K.V."/>
            <person name="Ustyantsev K."/>
            <person name="Genaev M.A."/>
            <person name="Blinov A.G."/>
            <person name="Mazur A."/>
            <person name="Boulygina E."/>
            <person name="Tsygankova S."/>
            <person name="Khrameeva E."/>
            <person name="Chekanov N."/>
            <person name="Fan G."/>
            <person name="Xiao A."/>
            <person name="Zhang H."/>
            <person name="Xu X."/>
            <person name="Yang H."/>
            <person name="Solovyev V."/>
            <person name="Lee S.M."/>
            <person name="Liu X."/>
            <person name="Afonnikov D.A."/>
            <person name="Skryabin K.G."/>
        </authorList>
    </citation>
    <scope>NUCLEOTIDE SEQUENCE [LARGE SCALE GENOMIC DNA]</scope>
    <source>
        <strain evidence="3">AK-0245</strain>
        <tissue evidence="3">Whole organism</tissue>
    </source>
</reference>
<sequence length="231" mass="26635">MNEVVFWGLILVAYIPSGLLTPVNNYTTKQPMGMYTNPPPKKEPSNYTNDTQKYSQNDAEKGTFFRLKVPRGLELYGHITPSLNIHLHQPPDADHKEFLRSLLYIHEDLSRARVKYEKQLKQPRSQDQAQPDRDSSKTMASKIKKVSAVEGETSTKKPPVKENPQIKQENFAYLMDDPPTYVDSEFDSFRPDPRLPRRPVPQYELLSTDERQRFFPHLYGLAVARAVASEE</sequence>
<dbReference type="EMBL" id="SJOL01006699">
    <property type="protein sequence ID" value="TGZ64543.1"/>
    <property type="molecule type" value="Genomic_DNA"/>
</dbReference>
<name>A0A4S2LLJ8_OPIFE</name>
<accession>A0A4S2LLJ8</accession>
<dbReference type="AlphaFoldDB" id="A0A4S2LLJ8"/>
<feature type="region of interest" description="Disordered" evidence="1">
    <location>
        <begin position="182"/>
        <end position="201"/>
    </location>
</feature>
<feature type="region of interest" description="Disordered" evidence="1">
    <location>
        <begin position="117"/>
        <end position="162"/>
    </location>
</feature>
<comment type="caution">
    <text evidence="3">The sequence shown here is derived from an EMBL/GenBank/DDBJ whole genome shotgun (WGS) entry which is preliminary data.</text>
</comment>
<keyword evidence="2" id="KW-0732">Signal</keyword>
<evidence type="ECO:0000256" key="2">
    <source>
        <dbReference type="SAM" id="SignalP"/>
    </source>
</evidence>
<gene>
    <name evidence="3" type="ORF">CRM22_006330</name>
</gene>
<feature type="chain" id="PRO_5020881334" evidence="2">
    <location>
        <begin position="21"/>
        <end position="231"/>
    </location>
</feature>
<dbReference type="Proteomes" id="UP000308267">
    <property type="component" value="Unassembled WGS sequence"/>
</dbReference>
<feature type="signal peptide" evidence="2">
    <location>
        <begin position="1"/>
        <end position="20"/>
    </location>
</feature>
<evidence type="ECO:0000313" key="3">
    <source>
        <dbReference type="EMBL" id="TGZ64543.1"/>
    </source>
</evidence>
<evidence type="ECO:0000313" key="4">
    <source>
        <dbReference type="Proteomes" id="UP000308267"/>
    </source>
</evidence>
<evidence type="ECO:0000256" key="1">
    <source>
        <dbReference type="SAM" id="MobiDB-lite"/>
    </source>
</evidence>